<evidence type="ECO:0000313" key="5">
    <source>
        <dbReference type="Proteomes" id="UP000444721"/>
    </source>
</evidence>
<feature type="region of interest" description="Disordered" evidence="3">
    <location>
        <begin position="174"/>
        <end position="193"/>
    </location>
</feature>
<dbReference type="Gene3D" id="1.25.40.10">
    <property type="entry name" value="Tetratricopeptide repeat domain"/>
    <property type="match status" value="1"/>
</dbReference>
<dbReference type="VEuPathDB" id="AmoebaDB:FDP41_007488"/>
<dbReference type="OrthoDB" id="626167at2759"/>
<evidence type="ECO:0000256" key="2">
    <source>
        <dbReference type="ARBA" id="ARBA00022803"/>
    </source>
</evidence>
<dbReference type="PANTHER" id="PTHR45641:SF19">
    <property type="entry name" value="NEPHROCYSTIN-3"/>
    <property type="match status" value="1"/>
</dbReference>
<gene>
    <name evidence="4" type="ORF">FDP41_007488</name>
</gene>
<dbReference type="AlphaFoldDB" id="A0A6A5CAN7"/>
<dbReference type="EMBL" id="VFQX01000003">
    <property type="protein sequence ID" value="KAF0984311.1"/>
    <property type="molecule type" value="Genomic_DNA"/>
</dbReference>
<evidence type="ECO:0000256" key="3">
    <source>
        <dbReference type="SAM" id="MobiDB-lite"/>
    </source>
</evidence>
<dbReference type="VEuPathDB" id="AmoebaDB:NF0001520"/>
<keyword evidence="5" id="KW-1185">Reference proteome</keyword>
<comment type="caution">
    <text evidence="4">The sequence shown here is derived from an EMBL/GenBank/DDBJ whole genome shotgun (WGS) entry which is preliminary data.</text>
</comment>
<dbReference type="Proteomes" id="UP000444721">
    <property type="component" value="Unassembled WGS sequence"/>
</dbReference>
<name>A0A6A5CAN7_NAEFO</name>
<dbReference type="SUPFAM" id="SSF48452">
    <property type="entry name" value="TPR-like"/>
    <property type="match status" value="1"/>
</dbReference>
<feature type="compositionally biased region" description="Basic and acidic residues" evidence="3">
    <location>
        <begin position="174"/>
        <end position="183"/>
    </location>
</feature>
<feature type="compositionally biased region" description="Basic residues" evidence="3">
    <location>
        <begin position="184"/>
        <end position="193"/>
    </location>
</feature>
<proteinExistence type="predicted"/>
<reference evidence="4 5" key="1">
    <citation type="journal article" date="2019" name="Sci. Rep.">
        <title>Nanopore sequencing improves the draft genome of the human pathogenic amoeba Naegleria fowleri.</title>
        <authorList>
            <person name="Liechti N."/>
            <person name="Schurch N."/>
            <person name="Bruggmann R."/>
            <person name="Wittwer M."/>
        </authorList>
    </citation>
    <scope>NUCLEOTIDE SEQUENCE [LARGE SCALE GENOMIC DNA]</scope>
    <source>
        <strain evidence="4 5">ATCC 30894</strain>
    </source>
</reference>
<dbReference type="PANTHER" id="PTHR45641">
    <property type="entry name" value="TETRATRICOPEPTIDE REPEAT PROTEIN (AFU_ORTHOLOGUE AFUA_6G03870)"/>
    <property type="match status" value="1"/>
</dbReference>
<accession>A0A6A5CAN7</accession>
<keyword evidence="1" id="KW-0677">Repeat</keyword>
<evidence type="ECO:0008006" key="6">
    <source>
        <dbReference type="Google" id="ProtNLM"/>
    </source>
</evidence>
<dbReference type="OMA" id="FFRCAIG"/>
<dbReference type="SMART" id="SM00028">
    <property type="entry name" value="TPR"/>
    <property type="match status" value="3"/>
</dbReference>
<dbReference type="InterPro" id="IPR019734">
    <property type="entry name" value="TPR_rpt"/>
</dbReference>
<dbReference type="VEuPathDB" id="AmoebaDB:NfTy_003490"/>
<protein>
    <recommendedName>
        <fullName evidence="6">Kinesin light chain</fullName>
    </recommendedName>
</protein>
<keyword evidence="2" id="KW-0802">TPR repeat</keyword>
<dbReference type="Pfam" id="PF13424">
    <property type="entry name" value="TPR_12"/>
    <property type="match status" value="1"/>
</dbReference>
<evidence type="ECO:0000256" key="1">
    <source>
        <dbReference type="ARBA" id="ARBA00022737"/>
    </source>
</evidence>
<dbReference type="RefSeq" id="XP_044569024.1">
    <property type="nucleotide sequence ID" value="XM_044711238.1"/>
</dbReference>
<dbReference type="InterPro" id="IPR011990">
    <property type="entry name" value="TPR-like_helical_dom_sf"/>
</dbReference>
<dbReference type="GeneID" id="68114706"/>
<sequence>MLHKDFLSPQVLVYFRCAIGLVYQSLGSDDLAISEFMEAKKFCSSMNNSDCAIPYSCAGGVFYHVGQFLLANKYFTKALEIRRSLLGDNNVDTAISLINVACSQQCLGEFQNASDLYQQGIKVLREQLGHAHPRTETATRNYNRFKDNFLKHSSFDSVLSTPYQPLEIPIFKLPKADPNEKKASGKKSTKKKK</sequence>
<organism evidence="4 5">
    <name type="scientific">Naegleria fowleri</name>
    <name type="common">Brain eating amoeba</name>
    <dbReference type="NCBI Taxonomy" id="5763"/>
    <lineage>
        <taxon>Eukaryota</taxon>
        <taxon>Discoba</taxon>
        <taxon>Heterolobosea</taxon>
        <taxon>Tetramitia</taxon>
        <taxon>Eutetramitia</taxon>
        <taxon>Vahlkampfiidae</taxon>
        <taxon>Naegleria</taxon>
    </lineage>
</organism>
<evidence type="ECO:0000313" key="4">
    <source>
        <dbReference type="EMBL" id="KAF0984311.1"/>
    </source>
</evidence>